<proteinExistence type="predicted"/>
<organism evidence="1">
    <name type="scientific">viral metagenome</name>
    <dbReference type="NCBI Taxonomy" id="1070528"/>
    <lineage>
        <taxon>unclassified sequences</taxon>
        <taxon>metagenomes</taxon>
        <taxon>organismal metagenomes</taxon>
    </lineage>
</organism>
<evidence type="ECO:0000313" key="1">
    <source>
        <dbReference type="EMBL" id="QJA56428.1"/>
    </source>
</evidence>
<reference evidence="1" key="1">
    <citation type="submission" date="2020-03" db="EMBL/GenBank/DDBJ databases">
        <title>The deep terrestrial virosphere.</title>
        <authorList>
            <person name="Holmfeldt K."/>
            <person name="Nilsson E."/>
            <person name="Simone D."/>
            <person name="Lopez-Fernandez M."/>
            <person name="Wu X."/>
            <person name="de Brujin I."/>
            <person name="Lundin D."/>
            <person name="Andersson A."/>
            <person name="Bertilsson S."/>
            <person name="Dopson M."/>
        </authorList>
    </citation>
    <scope>NUCLEOTIDE SEQUENCE</scope>
    <source>
        <strain evidence="1">MM415B01850</strain>
    </source>
</reference>
<name>A0A6M3IH45_9ZZZZ</name>
<accession>A0A6M3IH45</accession>
<dbReference type="AlphaFoldDB" id="A0A6M3IH45"/>
<sequence>MEAEGVSYTMSDPIVKEAETVIHRIASFKCAEVNTPCSLVIRPGAAIASYRKTVEALSFYAERSRKLDTMLRFMVGDALNHGEEVYGESYACVYGAELRGWDISTVHNVRSIARRVLPENRVIGLSFRMHADLASLTGDEQRQYLARAQKMQDSGETAFRRIVLRQLNEDKGNAIIAGLPDHKQDYWGEVFSRGDIHYTKLQAMIDGQLPVPATPKSPAEYLKAAVRDARQEFEGRQEIGAEDVVDVLSRALWKTMQACAAKEIRWKKDETWARPVEG</sequence>
<protein>
    <submittedName>
        <fullName evidence="1">Uncharacterized protein</fullName>
    </submittedName>
</protein>
<dbReference type="EMBL" id="MT141218">
    <property type="protein sequence ID" value="QJA56428.1"/>
    <property type="molecule type" value="Genomic_DNA"/>
</dbReference>
<gene>
    <name evidence="1" type="ORF">MM415B01850_0005</name>
</gene>